<comment type="subunit">
    <text evidence="9">Interacts with LGALS1 and laminin.</text>
</comment>
<evidence type="ECO:0000256" key="5">
    <source>
        <dbReference type="ARBA" id="ARBA00023157"/>
    </source>
</evidence>
<evidence type="ECO:0000256" key="11">
    <source>
        <dbReference type="PROSITE-ProRule" id="PRU00196"/>
    </source>
</evidence>
<evidence type="ECO:0000256" key="3">
    <source>
        <dbReference type="ARBA" id="ARBA00022729"/>
    </source>
</evidence>
<evidence type="ECO:0000256" key="10">
    <source>
        <dbReference type="ARBA" id="ARBA00069168"/>
    </source>
</evidence>
<evidence type="ECO:0000256" key="2">
    <source>
        <dbReference type="ARBA" id="ARBA00022525"/>
    </source>
</evidence>
<feature type="non-terminal residue" evidence="13">
    <location>
        <position position="151"/>
    </location>
</feature>
<dbReference type="PRINTS" id="PR00258">
    <property type="entry name" value="SPERACTRCPTR"/>
</dbReference>
<dbReference type="FunFam" id="3.10.250.10:FF:000007">
    <property type="entry name" value="Soluble scavenger receptor cysteine-rich domain-containing protein SSC5D"/>
    <property type="match status" value="1"/>
</dbReference>
<evidence type="ECO:0000259" key="12">
    <source>
        <dbReference type="PROSITE" id="PS50287"/>
    </source>
</evidence>
<feature type="disulfide bond" evidence="11">
    <location>
        <begin position="77"/>
        <end position="141"/>
    </location>
</feature>
<feature type="domain" description="SRCR" evidence="12">
    <location>
        <begin position="52"/>
        <end position="151"/>
    </location>
</feature>
<sequence>QGLGRIWLDDVACTGREENLAQCPARPWGQSNCQHREDASVVCTGSTNGSQLRLAEGPHRCAGRVEIFHQQQWGTICDDSWDLSDAAVVCRQLGCGPAKEAPPRARFGQGSGLIWLDDVGCDGTESALTQCPARPWGHNNCNHGEDASVVC</sequence>
<keyword evidence="3" id="KW-0732">Signal</keyword>
<feature type="disulfide bond" evidence="11">
    <location>
        <begin position="121"/>
        <end position="131"/>
    </location>
</feature>
<comment type="caution">
    <text evidence="13">The sequence shown here is derived from an EMBL/GenBank/DDBJ whole genome shotgun (WGS) entry which is preliminary data.</text>
</comment>
<dbReference type="Pfam" id="PF00530">
    <property type="entry name" value="SRCR"/>
    <property type="match status" value="2"/>
</dbReference>
<name>A0A7K9C5M1_9PICI</name>
<dbReference type="OrthoDB" id="536948at2759"/>
<dbReference type="SMART" id="SM00202">
    <property type="entry name" value="SR"/>
    <property type="match status" value="1"/>
</dbReference>
<dbReference type="EMBL" id="VWZI01013496">
    <property type="protein sequence ID" value="NXG47963.1"/>
    <property type="molecule type" value="Genomic_DNA"/>
</dbReference>
<comment type="subcellular location">
    <subcellularLocation>
        <location evidence="1">Secreted</location>
    </subcellularLocation>
</comment>
<dbReference type="Proteomes" id="UP000574528">
    <property type="component" value="Unassembled WGS sequence"/>
</dbReference>
<dbReference type="InterPro" id="IPR001190">
    <property type="entry name" value="SRCR"/>
</dbReference>
<dbReference type="GO" id="GO:0031638">
    <property type="term" value="P:zymogen activation"/>
    <property type="evidence" value="ECO:0007669"/>
    <property type="project" value="TreeGrafter"/>
</dbReference>
<keyword evidence="4" id="KW-0677">Repeat</keyword>
<dbReference type="GO" id="GO:0004252">
    <property type="term" value="F:serine-type endopeptidase activity"/>
    <property type="evidence" value="ECO:0007669"/>
    <property type="project" value="TreeGrafter"/>
</dbReference>
<dbReference type="PROSITE" id="PS50287">
    <property type="entry name" value="SRCR_2"/>
    <property type="match status" value="2"/>
</dbReference>
<keyword evidence="7" id="KW-0325">Glycoprotein</keyword>
<comment type="function">
    <text evidence="8">Binds to extracellular matrix proteins. Binds to pathogen-associated molecular patterns (PAMPs) present on the cell walls of Gram-positive and Gram-negative bacteria and fungi, behaving as a pattern recognition receptor (PRR). Induces bacterial and fungal aggregation and subsequent inhibition of PAMP-induced cytokine release. Does not possess intrinsic bactericidal activity. May play a role in the innate defense and homeostasis of certain epithelial surfaces.</text>
</comment>
<keyword evidence="2" id="KW-0964">Secreted</keyword>
<organism evidence="13 14">
    <name type="scientific">Psilopogon haemacephalus</name>
    <name type="common">coppersmith barbet</name>
    <dbReference type="NCBI Taxonomy" id="2585815"/>
    <lineage>
        <taxon>Eukaryota</taxon>
        <taxon>Metazoa</taxon>
        <taxon>Chordata</taxon>
        <taxon>Craniata</taxon>
        <taxon>Vertebrata</taxon>
        <taxon>Euteleostomi</taxon>
        <taxon>Archelosauria</taxon>
        <taxon>Archosauria</taxon>
        <taxon>Dinosauria</taxon>
        <taxon>Saurischia</taxon>
        <taxon>Theropoda</taxon>
        <taxon>Coelurosauria</taxon>
        <taxon>Aves</taxon>
        <taxon>Neognathae</taxon>
        <taxon>Neoaves</taxon>
        <taxon>Telluraves</taxon>
        <taxon>Coraciimorphae</taxon>
        <taxon>Piciformes</taxon>
        <taxon>Megalaimidae</taxon>
        <taxon>Psilopogon</taxon>
    </lineage>
</organism>
<evidence type="ECO:0000256" key="9">
    <source>
        <dbReference type="ARBA" id="ARBA00064153"/>
    </source>
</evidence>
<keyword evidence="14" id="KW-1185">Reference proteome</keyword>
<keyword evidence="6" id="KW-0675">Receptor</keyword>
<feature type="disulfide bond" evidence="11">
    <location>
        <begin position="90"/>
        <end position="151"/>
    </location>
</feature>
<dbReference type="GO" id="GO:0005886">
    <property type="term" value="C:plasma membrane"/>
    <property type="evidence" value="ECO:0007669"/>
    <property type="project" value="TreeGrafter"/>
</dbReference>
<keyword evidence="5 11" id="KW-1015">Disulfide bond</keyword>
<evidence type="ECO:0000256" key="4">
    <source>
        <dbReference type="ARBA" id="ARBA00022737"/>
    </source>
</evidence>
<evidence type="ECO:0000313" key="13">
    <source>
        <dbReference type="EMBL" id="NXG47963.1"/>
    </source>
</evidence>
<feature type="domain" description="SRCR" evidence="12">
    <location>
        <begin position="1"/>
        <end position="44"/>
    </location>
</feature>
<accession>A0A7K9C5M1</accession>
<dbReference type="PANTHER" id="PTHR48071">
    <property type="entry name" value="SRCR DOMAIN-CONTAINING PROTEIN"/>
    <property type="match status" value="1"/>
</dbReference>
<evidence type="ECO:0000256" key="8">
    <source>
        <dbReference type="ARBA" id="ARBA00058074"/>
    </source>
</evidence>
<dbReference type="PROSITE" id="PS00420">
    <property type="entry name" value="SRCR_1"/>
    <property type="match status" value="1"/>
</dbReference>
<dbReference type="GO" id="GO:0005615">
    <property type="term" value="C:extracellular space"/>
    <property type="evidence" value="ECO:0007669"/>
    <property type="project" value="TreeGrafter"/>
</dbReference>
<feature type="disulfide bond" evidence="11">
    <location>
        <begin position="13"/>
        <end position="23"/>
    </location>
</feature>
<reference evidence="13 14" key="1">
    <citation type="submission" date="2019-09" db="EMBL/GenBank/DDBJ databases">
        <title>Bird 10,000 Genomes (B10K) Project - Family phase.</title>
        <authorList>
            <person name="Zhang G."/>
        </authorList>
    </citation>
    <scope>NUCLEOTIDE SEQUENCE [LARGE SCALE GENOMIC DNA]</scope>
    <source>
        <strain evidence="13">B10K-DU-001-24</strain>
        <tissue evidence="13">Muscle</tissue>
    </source>
</reference>
<dbReference type="AlphaFoldDB" id="A0A7K9C5M1"/>
<evidence type="ECO:0000256" key="1">
    <source>
        <dbReference type="ARBA" id="ARBA00004613"/>
    </source>
</evidence>
<dbReference type="PANTHER" id="PTHR48071:SF15">
    <property type="entry name" value="SRCR DOMAIN-CONTAINING PROTEIN"/>
    <property type="match status" value="1"/>
</dbReference>
<gene>
    <name evidence="13" type="primary">Ssc5d</name>
    <name evidence="13" type="ORF">PSIHAE_R08255</name>
</gene>
<evidence type="ECO:0000256" key="6">
    <source>
        <dbReference type="ARBA" id="ARBA00023170"/>
    </source>
</evidence>
<evidence type="ECO:0000256" key="7">
    <source>
        <dbReference type="ARBA" id="ARBA00023180"/>
    </source>
</evidence>
<comment type="caution">
    <text evidence="11">Lacks conserved residue(s) required for the propagation of feature annotation.</text>
</comment>
<feature type="non-terminal residue" evidence="13">
    <location>
        <position position="1"/>
    </location>
</feature>
<protein>
    <recommendedName>
        <fullName evidence="10">Soluble scavenger receptor cysteine-rich domain-containing protein SSC5D</fullName>
    </recommendedName>
</protein>
<dbReference type="SUPFAM" id="SSF56487">
    <property type="entry name" value="SRCR-like"/>
    <property type="match status" value="2"/>
</dbReference>
<evidence type="ECO:0000313" key="14">
    <source>
        <dbReference type="Proteomes" id="UP000574528"/>
    </source>
</evidence>
<proteinExistence type="predicted"/>
<dbReference type="InterPro" id="IPR036772">
    <property type="entry name" value="SRCR-like_dom_sf"/>
</dbReference>
<dbReference type="Gene3D" id="3.10.250.10">
    <property type="entry name" value="SRCR-like domain"/>
    <property type="match status" value="2"/>
</dbReference>